<accession>A0A511FCW1</accession>
<protein>
    <submittedName>
        <fullName evidence="2">Uncharacterized protein</fullName>
    </submittedName>
</protein>
<evidence type="ECO:0000313" key="5">
    <source>
        <dbReference type="Proteomes" id="UP000564629"/>
    </source>
</evidence>
<dbReference type="Proteomes" id="UP000564629">
    <property type="component" value="Unassembled WGS sequence"/>
</dbReference>
<reference evidence="2 4" key="1">
    <citation type="submission" date="2019-07" db="EMBL/GenBank/DDBJ databases">
        <title>Whole genome shotgun sequence of Cellulomonas hominis NBRC 16055.</title>
        <authorList>
            <person name="Hosoyama A."/>
            <person name="Uohara A."/>
            <person name="Ohji S."/>
            <person name="Ichikawa N."/>
        </authorList>
    </citation>
    <scope>NUCLEOTIDE SEQUENCE [LARGE SCALE GENOMIC DNA]</scope>
    <source>
        <strain evidence="2 4">NBRC 16055</strain>
    </source>
</reference>
<evidence type="ECO:0000256" key="1">
    <source>
        <dbReference type="SAM" id="MobiDB-lite"/>
    </source>
</evidence>
<dbReference type="EMBL" id="JACHDN010000001">
    <property type="protein sequence ID" value="MBB5474674.1"/>
    <property type="molecule type" value="Genomic_DNA"/>
</dbReference>
<dbReference type="AlphaFoldDB" id="A0A511FCW1"/>
<dbReference type="Proteomes" id="UP000321723">
    <property type="component" value="Unassembled WGS sequence"/>
</dbReference>
<keyword evidence="4" id="KW-1185">Reference proteome</keyword>
<proteinExistence type="predicted"/>
<evidence type="ECO:0000313" key="4">
    <source>
        <dbReference type="Proteomes" id="UP000321723"/>
    </source>
</evidence>
<dbReference type="RefSeq" id="WP_146837881.1">
    <property type="nucleotide sequence ID" value="NZ_BJVQ01000029.1"/>
</dbReference>
<evidence type="ECO:0000313" key="2">
    <source>
        <dbReference type="EMBL" id="GEL47085.1"/>
    </source>
</evidence>
<reference evidence="3 5" key="2">
    <citation type="submission" date="2020-08" db="EMBL/GenBank/DDBJ databases">
        <title>Sequencing the genomes of 1000 actinobacteria strains.</title>
        <authorList>
            <person name="Klenk H.-P."/>
        </authorList>
    </citation>
    <scope>NUCLEOTIDE SEQUENCE [LARGE SCALE GENOMIC DNA]</scope>
    <source>
        <strain evidence="3 5">DSM 9581</strain>
    </source>
</reference>
<dbReference type="EMBL" id="BJVQ01000029">
    <property type="protein sequence ID" value="GEL47085.1"/>
    <property type="molecule type" value="Genomic_DNA"/>
</dbReference>
<feature type="region of interest" description="Disordered" evidence="1">
    <location>
        <begin position="197"/>
        <end position="218"/>
    </location>
</feature>
<name>A0A511FCW1_9CELL</name>
<organism evidence="2 4">
    <name type="scientific">Cellulomonas hominis</name>
    <dbReference type="NCBI Taxonomy" id="156981"/>
    <lineage>
        <taxon>Bacteria</taxon>
        <taxon>Bacillati</taxon>
        <taxon>Actinomycetota</taxon>
        <taxon>Actinomycetes</taxon>
        <taxon>Micrococcales</taxon>
        <taxon>Cellulomonadaceae</taxon>
        <taxon>Cellulomonas</taxon>
    </lineage>
</organism>
<gene>
    <name evidence="2" type="ORF">CHO01_22010</name>
    <name evidence="3" type="ORF">HNR08_003410</name>
</gene>
<comment type="caution">
    <text evidence="2">The sequence shown here is derived from an EMBL/GenBank/DDBJ whole genome shotgun (WGS) entry which is preliminary data.</text>
</comment>
<sequence>MDATETTGSDRTWRERVLAWADDAPGGTAGLDQCRQIVGTPPDGAGEAEPLGPELAAASQAVDLWEEAAEGDSDDVEHAAALTMAEALRALVCKVYALPARAAEAAEPAPTSDAVGRAAMEDAHRAADNGWRDEGVVIGLRAERGVGFYAGFRAALAVAGAGEVAAALAAEVRTHDREGACVCSTCRIAREHGIDTDPRISAGAGEAEPCPARGDAATPDPDGLAWSLRRLADLAVEVAADDSPLLAAVQDARERLSGRGTSMPTVSAEQRDILARRFLAQAVGEENVAFYEHHGEGGAEWGASPRWAQAQATADAALAALGIEVAP</sequence>
<evidence type="ECO:0000313" key="3">
    <source>
        <dbReference type="EMBL" id="MBB5474674.1"/>
    </source>
</evidence>